<keyword evidence="2" id="KW-1185">Reference proteome</keyword>
<dbReference type="Proteomes" id="UP000681870">
    <property type="component" value="Unassembled WGS sequence"/>
</dbReference>
<accession>A0ABS5MFV9</accession>
<evidence type="ECO:0000313" key="2">
    <source>
        <dbReference type="Proteomes" id="UP000681870"/>
    </source>
</evidence>
<dbReference type="EMBL" id="JAGXBY010000004">
    <property type="protein sequence ID" value="MBS3681224.1"/>
    <property type="molecule type" value="Genomic_DNA"/>
</dbReference>
<proteinExistence type="predicted"/>
<evidence type="ECO:0000313" key="1">
    <source>
        <dbReference type="EMBL" id="MBS3681224.1"/>
    </source>
</evidence>
<dbReference type="RefSeq" id="WP_211742196.1">
    <property type="nucleotide sequence ID" value="NZ_JAGXBY010000004.1"/>
</dbReference>
<gene>
    <name evidence="1" type="ORF">KGF86_13530</name>
</gene>
<sequence>MDEQQELTIKHLIDQYLLEQIQQLLKTEQKVENKASFIFLDNQTITMIMMYLFSRSDNQKSSKTSAVKKEDPDFDRLIEENRSVFEEIIQQLKDKNNA</sequence>
<name>A0ABS5MFV9_9BACI</name>
<reference evidence="1 2" key="1">
    <citation type="submission" date="2021-05" db="EMBL/GenBank/DDBJ databases">
        <title>Ornithinibacillus massiliensis sp. nov.</title>
        <authorList>
            <person name="Iwaza R."/>
            <person name="Lagier J.-C."/>
            <person name="Raoult D."/>
        </authorList>
    </citation>
    <scope>NUCLEOTIDE SEQUENCE [LARGE SCALE GENOMIC DNA]</scope>
    <source>
        <strain evidence="1 2">Marseille-P3601</strain>
    </source>
</reference>
<comment type="caution">
    <text evidence="1">The sequence shown here is derived from an EMBL/GenBank/DDBJ whole genome shotgun (WGS) entry which is preliminary data.</text>
</comment>
<protein>
    <submittedName>
        <fullName evidence="1">Uncharacterized protein</fullName>
    </submittedName>
</protein>
<organism evidence="1 2">
    <name type="scientific">Ornithinibacillus massiliensis</name>
    <dbReference type="NCBI Taxonomy" id="1944633"/>
    <lineage>
        <taxon>Bacteria</taxon>
        <taxon>Bacillati</taxon>
        <taxon>Bacillota</taxon>
        <taxon>Bacilli</taxon>
        <taxon>Bacillales</taxon>
        <taxon>Bacillaceae</taxon>
        <taxon>Ornithinibacillus</taxon>
    </lineage>
</organism>